<keyword evidence="5" id="KW-1185">Reference proteome</keyword>
<feature type="domain" description="Lsr2 DNA-binding" evidence="3">
    <location>
        <begin position="92"/>
        <end position="126"/>
    </location>
</feature>
<proteinExistence type="predicted"/>
<dbReference type="Pfam" id="PF23359">
    <property type="entry name" value="Lsr2_DNA-bd"/>
    <property type="match status" value="1"/>
</dbReference>
<name>A0A4R6VRL7_9PSEU</name>
<comment type="caution">
    <text evidence="4">The sequence shown here is derived from an EMBL/GenBank/DDBJ whole genome shotgun (WGS) entry which is preliminary data.</text>
</comment>
<evidence type="ECO:0000259" key="3">
    <source>
        <dbReference type="Pfam" id="PF23359"/>
    </source>
</evidence>
<dbReference type="InterPro" id="IPR036625">
    <property type="entry name" value="E3-bd_dom_sf"/>
</dbReference>
<organism evidence="4 5">
    <name type="scientific">Actinomycetospora succinea</name>
    <dbReference type="NCBI Taxonomy" id="663603"/>
    <lineage>
        <taxon>Bacteria</taxon>
        <taxon>Bacillati</taxon>
        <taxon>Actinomycetota</taxon>
        <taxon>Actinomycetes</taxon>
        <taxon>Pseudonocardiales</taxon>
        <taxon>Pseudonocardiaceae</taxon>
        <taxon>Actinomycetospora</taxon>
    </lineage>
</organism>
<accession>A0A4R6VRL7</accession>
<gene>
    <name evidence="4" type="ORF">EV188_101453</name>
</gene>
<dbReference type="RefSeq" id="WP_133824594.1">
    <property type="nucleotide sequence ID" value="NZ_BAABHR010000046.1"/>
</dbReference>
<dbReference type="InterPro" id="IPR055370">
    <property type="entry name" value="Lsr2_DNA-bd"/>
</dbReference>
<dbReference type="Proteomes" id="UP000295705">
    <property type="component" value="Unassembled WGS sequence"/>
</dbReference>
<sequence>MGLLWRLLAPKPIKKARRSVGKVANPVRTLTPKPIKKVQRSVRTVTNPASAIERMFEDQVVRAVRGSERGRRRASTARSRAATPPPVVQATGATTAEVRRWAQRSGIPVSDRGRLSGHVVAAYVQAHRR</sequence>
<feature type="region of interest" description="Disordered" evidence="2">
    <location>
        <begin position="64"/>
        <end position="93"/>
    </location>
</feature>
<protein>
    <submittedName>
        <fullName evidence="4">Lsr2 protein</fullName>
    </submittedName>
</protein>
<dbReference type="Gene3D" id="4.10.320.10">
    <property type="entry name" value="E3-binding domain"/>
    <property type="match status" value="1"/>
</dbReference>
<dbReference type="GO" id="GO:0003677">
    <property type="term" value="F:DNA binding"/>
    <property type="evidence" value="ECO:0007669"/>
    <property type="project" value="UniProtKB-KW"/>
</dbReference>
<evidence type="ECO:0000313" key="4">
    <source>
        <dbReference type="EMBL" id="TDQ65204.1"/>
    </source>
</evidence>
<dbReference type="GO" id="GO:0016746">
    <property type="term" value="F:acyltransferase activity"/>
    <property type="evidence" value="ECO:0007669"/>
    <property type="project" value="InterPro"/>
</dbReference>
<reference evidence="4 5" key="1">
    <citation type="submission" date="2019-03" db="EMBL/GenBank/DDBJ databases">
        <title>Genomic Encyclopedia of Type Strains, Phase IV (KMG-IV): sequencing the most valuable type-strain genomes for metagenomic binning, comparative biology and taxonomic classification.</title>
        <authorList>
            <person name="Goeker M."/>
        </authorList>
    </citation>
    <scope>NUCLEOTIDE SEQUENCE [LARGE SCALE GENOMIC DNA]</scope>
    <source>
        <strain evidence="4 5">DSM 45775</strain>
    </source>
</reference>
<dbReference type="EMBL" id="SNYO01000001">
    <property type="protein sequence ID" value="TDQ65204.1"/>
    <property type="molecule type" value="Genomic_DNA"/>
</dbReference>
<keyword evidence="1" id="KW-0238">DNA-binding</keyword>
<evidence type="ECO:0000313" key="5">
    <source>
        <dbReference type="Proteomes" id="UP000295705"/>
    </source>
</evidence>
<dbReference type="OrthoDB" id="9776021at2"/>
<dbReference type="AlphaFoldDB" id="A0A4R6VRL7"/>
<evidence type="ECO:0000256" key="2">
    <source>
        <dbReference type="SAM" id="MobiDB-lite"/>
    </source>
</evidence>
<evidence type="ECO:0000256" key="1">
    <source>
        <dbReference type="ARBA" id="ARBA00023125"/>
    </source>
</evidence>